<feature type="compositionally biased region" description="Basic and acidic residues" evidence="1">
    <location>
        <begin position="243"/>
        <end position="258"/>
    </location>
</feature>
<evidence type="ECO:0008006" key="4">
    <source>
        <dbReference type="Google" id="ProtNLM"/>
    </source>
</evidence>
<dbReference type="InterPro" id="IPR011333">
    <property type="entry name" value="SKP1/BTB/POZ_sf"/>
</dbReference>
<dbReference type="PANTHER" id="PTHR37538">
    <property type="entry name" value="BTB DOMAIN-CONTAINING PROTEIN"/>
    <property type="match status" value="1"/>
</dbReference>
<dbReference type="VEuPathDB" id="FungiDB:FOXG_21460"/>
<dbReference type="RefSeq" id="XP_018253784.1">
    <property type="nucleotide sequence ID" value="XM_018401799.1"/>
</dbReference>
<dbReference type="PANTHER" id="PTHR37538:SF1">
    <property type="entry name" value="BTB DOMAIN-CONTAINING PROTEIN"/>
    <property type="match status" value="1"/>
</dbReference>
<accession>A0A0J9VXR1</accession>
<feature type="region of interest" description="Disordered" evidence="1">
    <location>
        <begin position="1"/>
        <end position="21"/>
    </location>
</feature>
<dbReference type="EMBL" id="DS231717">
    <property type="protein sequence ID" value="KNB15739.1"/>
    <property type="molecule type" value="Genomic_DNA"/>
</dbReference>
<proteinExistence type="predicted"/>
<dbReference type="Proteomes" id="UP000009097">
    <property type="component" value="Chromosome 14"/>
</dbReference>
<protein>
    <recommendedName>
        <fullName evidence="4">BTB domain-containing protein</fullName>
    </recommendedName>
</protein>
<dbReference type="Gene3D" id="3.30.710.10">
    <property type="entry name" value="Potassium Channel Kv1.1, Chain A"/>
    <property type="match status" value="1"/>
</dbReference>
<dbReference type="GeneID" id="28962166"/>
<dbReference type="KEGG" id="fox:FOXG_21460"/>
<reference evidence="2 3" key="1">
    <citation type="journal article" date="2010" name="Nature">
        <title>Comparative genomics reveals mobile pathogenicity chromosomes in Fusarium.</title>
        <authorList>
            <person name="Ma L.J."/>
            <person name="van der Does H.C."/>
            <person name="Borkovich K.A."/>
            <person name="Coleman J.J."/>
            <person name="Daboussi M.J."/>
            <person name="Di Pietro A."/>
            <person name="Dufresne M."/>
            <person name="Freitag M."/>
            <person name="Grabherr M."/>
            <person name="Henrissat B."/>
            <person name="Houterman P.M."/>
            <person name="Kang S."/>
            <person name="Shim W.B."/>
            <person name="Woloshuk C."/>
            <person name="Xie X."/>
            <person name="Xu J.R."/>
            <person name="Antoniw J."/>
            <person name="Baker S.E."/>
            <person name="Bluhm B.H."/>
            <person name="Breakspear A."/>
            <person name="Brown D.W."/>
            <person name="Butchko R.A."/>
            <person name="Chapman S."/>
            <person name="Coulson R."/>
            <person name="Coutinho P.M."/>
            <person name="Danchin E.G."/>
            <person name="Diener A."/>
            <person name="Gale L.R."/>
            <person name="Gardiner D.M."/>
            <person name="Goff S."/>
            <person name="Hammond-Kosack K.E."/>
            <person name="Hilburn K."/>
            <person name="Hua-Van A."/>
            <person name="Jonkers W."/>
            <person name="Kazan K."/>
            <person name="Kodira C.D."/>
            <person name="Koehrsen M."/>
            <person name="Kumar L."/>
            <person name="Lee Y.H."/>
            <person name="Li L."/>
            <person name="Manners J.M."/>
            <person name="Miranda-Saavedra D."/>
            <person name="Mukherjee M."/>
            <person name="Park G."/>
            <person name="Park J."/>
            <person name="Park S.Y."/>
            <person name="Proctor R.H."/>
            <person name="Regev A."/>
            <person name="Ruiz-Roldan M.C."/>
            <person name="Sain D."/>
            <person name="Sakthikumar S."/>
            <person name="Sykes S."/>
            <person name="Schwartz D.C."/>
            <person name="Turgeon B.G."/>
            <person name="Wapinski I."/>
            <person name="Yoder O."/>
            <person name="Young S."/>
            <person name="Zeng Q."/>
            <person name="Zhou S."/>
            <person name="Galagan J."/>
            <person name="Cuomo C.A."/>
            <person name="Kistler H.C."/>
            <person name="Rep M."/>
        </authorList>
    </citation>
    <scope>NUCLEOTIDE SEQUENCE [LARGE SCALE GENOMIC DNA]</scope>
    <source>
        <strain evidence="3">4287 / CBS 123668 / FGSC 9935 / NRRL 34936</strain>
    </source>
</reference>
<gene>
    <name evidence="2" type="ORF">FOXG_21460</name>
</gene>
<feature type="compositionally biased region" description="Low complexity" evidence="1">
    <location>
        <begin position="272"/>
        <end position="283"/>
    </location>
</feature>
<evidence type="ECO:0000313" key="3">
    <source>
        <dbReference type="Proteomes" id="UP000009097"/>
    </source>
</evidence>
<feature type="region of interest" description="Disordered" evidence="1">
    <location>
        <begin position="232"/>
        <end position="290"/>
    </location>
</feature>
<feature type="compositionally biased region" description="Polar residues" evidence="1">
    <location>
        <begin position="259"/>
        <end position="271"/>
    </location>
</feature>
<dbReference type="AlphaFoldDB" id="A0A0J9VXR1"/>
<evidence type="ECO:0000256" key="1">
    <source>
        <dbReference type="SAM" id="MobiDB-lite"/>
    </source>
</evidence>
<dbReference type="OrthoDB" id="3594103at2759"/>
<organism evidence="2 3">
    <name type="scientific">Fusarium oxysporum f. sp. lycopersici (strain 4287 / CBS 123668 / FGSC 9935 / NRRL 34936)</name>
    <name type="common">Fusarium vascular wilt of tomato</name>
    <dbReference type="NCBI Taxonomy" id="426428"/>
    <lineage>
        <taxon>Eukaryota</taxon>
        <taxon>Fungi</taxon>
        <taxon>Dikarya</taxon>
        <taxon>Ascomycota</taxon>
        <taxon>Pezizomycotina</taxon>
        <taxon>Sordariomycetes</taxon>
        <taxon>Hypocreomycetidae</taxon>
        <taxon>Hypocreales</taxon>
        <taxon>Nectriaceae</taxon>
        <taxon>Fusarium</taxon>
        <taxon>Fusarium oxysporum species complex</taxon>
    </lineage>
</organism>
<sequence length="290" mass="32560">MAPRKSQTESPDNDPNMGPSDSLVDPELLLFAAKLTLQQSPYASRMINIHFENSNPTDLAMHVHEALLQPFPRLSSLCGRRSRTTELRLEDVSQNAGHVLVHFLYTGKFQTLQVDTPCLRDRLAAQFRTCLQVYLASKTYKLHNLQGLIQIELEQLGQKVAIPDLIAVAEEIYSGAHEVDLWFQSFIHSCLSRMSDDLELFENRKILRELEVKNTIGAMILRSCMLRPRGSNMAASGSSVQRDVARKQERPFRADKTEPTTNNPEPLNSNVSSSADDTSLTASFEDLGFV</sequence>
<evidence type="ECO:0000313" key="2">
    <source>
        <dbReference type="EMBL" id="KNB15739.1"/>
    </source>
</evidence>
<name>A0A0J9VXR1_FUSO4</name>